<dbReference type="FunFam" id="3.40.50.1820:FF:000021">
    <property type="entry name" value="Lipase"/>
    <property type="match status" value="1"/>
</dbReference>
<dbReference type="OrthoDB" id="9974421at2759"/>
<keyword evidence="5" id="KW-0443">Lipid metabolism</keyword>
<evidence type="ECO:0000256" key="3">
    <source>
        <dbReference type="ARBA" id="ARBA00022801"/>
    </source>
</evidence>
<dbReference type="Proteomes" id="UP001152798">
    <property type="component" value="Chromosome 5"/>
</dbReference>
<feature type="active site" description="Charge relay system" evidence="8">
    <location>
        <position position="363"/>
    </location>
</feature>
<evidence type="ECO:0000256" key="2">
    <source>
        <dbReference type="ARBA" id="ARBA00022729"/>
    </source>
</evidence>
<evidence type="ECO:0000256" key="6">
    <source>
        <dbReference type="ARBA" id="ARBA00023180"/>
    </source>
</evidence>
<evidence type="ECO:0000256" key="1">
    <source>
        <dbReference type="ARBA" id="ARBA00010701"/>
    </source>
</evidence>
<sequence length="387" mass="44263">MRFLLGTVLLIVPYAVVGLNLGASVESLVRSQGYPFEQHSVVTEDGYILTLHRIPYGKNHTGMIGRPILLQHGILCSSAGWLLSRPDKALGFILADQGYDVWMPNSRGNTYSRMHKSLNIHSAEYWDFSFHEMGYYDLPACIDYILRQTGYPKLEYIGHSQGTSIFFILASTRPEYNEKISYMSALAPIAYLDQVRGTLKALIFVSTQLEWFSKHLGLHAILSDSWAVRMMEKVLCETFSFAEAFCDNLVFLIVGYDSQQWNMTLLPTIDNYMPAGTSIKQLVHFAQIAKSTQFRQYDYGYLKNLEVYHQRDPPDYDLSKISTPVTLHYGNNDWLTGINDIAKLNASIPKTNTRLVPFSYFNHLDFMWAKDVDKLLYDDLLINLNSH</sequence>
<dbReference type="EMBL" id="OV725081">
    <property type="protein sequence ID" value="CAH1402322.1"/>
    <property type="molecule type" value="Genomic_DNA"/>
</dbReference>
<dbReference type="Gene3D" id="3.40.50.1820">
    <property type="entry name" value="alpha/beta hydrolase"/>
    <property type="match status" value="1"/>
</dbReference>
<dbReference type="GO" id="GO:0016042">
    <property type="term" value="P:lipid catabolic process"/>
    <property type="evidence" value="ECO:0007669"/>
    <property type="project" value="UniProtKB-KW"/>
</dbReference>
<dbReference type="SUPFAM" id="SSF53474">
    <property type="entry name" value="alpha/beta-Hydrolases"/>
    <property type="match status" value="1"/>
</dbReference>
<comment type="similarity">
    <text evidence="1 7">Belongs to the AB hydrolase superfamily. Lipase family.</text>
</comment>
<keyword evidence="2 9" id="KW-0732">Signal</keyword>
<protein>
    <recommendedName>
        <fullName evidence="7">Lipase</fullName>
    </recommendedName>
</protein>
<dbReference type="Pfam" id="PF04083">
    <property type="entry name" value="Abhydro_lipase"/>
    <property type="match status" value="1"/>
</dbReference>
<dbReference type="InterPro" id="IPR029058">
    <property type="entry name" value="AB_hydrolase_fold"/>
</dbReference>
<dbReference type="AlphaFoldDB" id="A0A9P0HIC4"/>
<reference evidence="11" key="1">
    <citation type="submission" date="2022-01" db="EMBL/GenBank/DDBJ databases">
        <authorList>
            <person name="King R."/>
        </authorList>
    </citation>
    <scope>NUCLEOTIDE SEQUENCE</scope>
</reference>
<organism evidence="11 12">
    <name type="scientific">Nezara viridula</name>
    <name type="common">Southern green stink bug</name>
    <name type="synonym">Cimex viridulus</name>
    <dbReference type="NCBI Taxonomy" id="85310"/>
    <lineage>
        <taxon>Eukaryota</taxon>
        <taxon>Metazoa</taxon>
        <taxon>Ecdysozoa</taxon>
        <taxon>Arthropoda</taxon>
        <taxon>Hexapoda</taxon>
        <taxon>Insecta</taxon>
        <taxon>Pterygota</taxon>
        <taxon>Neoptera</taxon>
        <taxon>Paraneoptera</taxon>
        <taxon>Hemiptera</taxon>
        <taxon>Heteroptera</taxon>
        <taxon>Panheteroptera</taxon>
        <taxon>Pentatomomorpha</taxon>
        <taxon>Pentatomoidea</taxon>
        <taxon>Pentatomidae</taxon>
        <taxon>Pentatominae</taxon>
        <taxon>Nezara</taxon>
    </lineage>
</organism>
<feature type="chain" id="PRO_5040184575" description="Lipase" evidence="9">
    <location>
        <begin position="19"/>
        <end position="387"/>
    </location>
</feature>
<keyword evidence="6" id="KW-0325">Glycoprotein</keyword>
<evidence type="ECO:0000256" key="4">
    <source>
        <dbReference type="ARBA" id="ARBA00022963"/>
    </source>
</evidence>
<feature type="domain" description="Partial AB-hydrolase lipase" evidence="10">
    <location>
        <begin position="26"/>
        <end position="84"/>
    </location>
</feature>
<dbReference type="InterPro" id="IPR025483">
    <property type="entry name" value="Lipase_euk"/>
</dbReference>
<evidence type="ECO:0000313" key="11">
    <source>
        <dbReference type="EMBL" id="CAH1402322.1"/>
    </source>
</evidence>
<evidence type="ECO:0000256" key="7">
    <source>
        <dbReference type="PIRNR" id="PIRNR000862"/>
    </source>
</evidence>
<dbReference type="PANTHER" id="PTHR11005">
    <property type="entry name" value="LYSOSOMAL ACID LIPASE-RELATED"/>
    <property type="match status" value="1"/>
</dbReference>
<keyword evidence="4 7" id="KW-0442">Lipid degradation</keyword>
<name>A0A9P0HIC4_NEZVI</name>
<feature type="active site" description="Charge relay system" evidence="8">
    <location>
        <position position="333"/>
    </location>
</feature>
<proteinExistence type="inferred from homology"/>
<evidence type="ECO:0000256" key="9">
    <source>
        <dbReference type="SAM" id="SignalP"/>
    </source>
</evidence>
<gene>
    <name evidence="11" type="ORF">NEZAVI_LOCUS11169</name>
</gene>
<evidence type="ECO:0000256" key="8">
    <source>
        <dbReference type="PIRSR" id="PIRSR000862-1"/>
    </source>
</evidence>
<dbReference type="GO" id="GO:0016788">
    <property type="term" value="F:hydrolase activity, acting on ester bonds"/>
    <property type="evidence" value="ECO:0007669"/>
    <property type="project" value="InterPro"/>
</dbReference>
<keyword evidence="12" id="KW-1185">Reference proteome</keyword>
<dbReference type="InterPro" id="IPR006693">
    <property type="entry name" value="AB_hydrolase_lipase"/>
</dbReference>
<evidence type="ECO:0000259" key="10">
    <source>
        <dbReference type="Pfam" id="PF04083"/>
    </source>
</evidence>
<dbReference type="PIRSF" id="PIRSF000862">
    <property type="entry name" value="Steryl_ester_lip"/>
    <property type="match status" value="1"/>
</dbReference>
<feature type="active site" description="Nucleophile" evidence="8">
    <location>
        <position position="160"/>
    </location>
</feature>
<evidence type="ECO:0000256" key="5">
    <source>
        <dbReference type="ARBA" id="ARBA00023098"/>
    </source>
</evidence>
<accession>A0A9P0HIC4</accession>
<evidence type="ECO:0000313" key="12">
    <source>
        <dbReference type="Proteomes" id="UP001152798"/>
    </source>
</evidence>
<keyword evidence="3 7" id="KW-0378">Hydrolase</keyword>
<feature type="signal peptide" evidence="9">
    <location>
        <begin position="1"/>
        <end position="18"/>
    </location>
</feature>